<dbReference type="OrthoDB" id="893802at2"/>
<evidence type="ECO:0000313" key="2">
    <source>
        <dbReference type="Proteomes" id="UP000030149"/>
    </source>
</evidence>
<dbReference type="Proteomes" id="UP000030149">
    <property type="component" value="Unassembled WGS sequence"/>
</dbReference>
<organism evidence="1 2">
    <name type="scientific">Flavobacterium enshiense DK69</name>
    <dbReference type="NCBI Taxonomy" id="1107311"/>
    <lineage>
        <taxon>Bacteria</taxon>
        <taxon>Pseudomonadati</taxon>
        <taxon>Bacteroidota</taxon>
        <taxon>Flavobacteriia</taxon>
        <taxon>Flavobacteriales</taxon>
        <taxon>Flavobacteriaceae</taxon>
        <taxon>Flavobacterium</taxon>
    </lineage>
</organism>
<keyword evidence="2" id="KW-1185">Reference proteome</keyword>
<gene>
    <name evidence="1" type="ORF">Q767_11385</name>
</gene>
<dbReference type="STRING" id="1107311.Q767_11385"/>
<reference evidence="1 2" key="2">
    <citation type="journal article" date="2015" name="Stand. Genomic Sci.">
        <title>High quality draft genomic sequence of Flavobacterium enshiense DK69(T) and comparison among Flavobacterium genomes.</title>
        <authorList>
            <person name="Zeng Z."/>
            <person name="Chen C."/>
            <person name="Du H."/>
            <person name="Wang G."/>
            <person name="Li M."/>
        </authorList>
    </citation>
    <scope>NUCLEOTIDE SEQUENCE [LARGE SCALE GENOMIC DNA]</scope>
    <source>
        <strain evidence="1 2">DK69</strain>
    </source>
</reference>
<dbReference type="PATRIC" id="fig|1107311.3.peg.644"/>
<dbReference type="eggNOG" id="ENOG5032Y35">
    <property type="taxonomic scope" value="Bacteria"/>
</dbReference>
<accession>V6SCP6</accession>
<dbReference type="RefSeq" id="WP_023572702.1">
    <property type="nucleotide sequence ID" value="NZ_AVCS01000006.1"/>
</dbReference>
<name>V6SCP6_9FLAO</name>
<evidence type="ECO:0000313" key="1">
    <source>
        <dbReference type="EMBL" id="KGO95398.1"/>
    </source>
</evidence>
<dbReference type="AlphaFoldDB" id="V6SCP6"/>
<comment type="caution">
    <text evidence="1">The sequence shown here is derived from an EMBL/GenBank/DDBJ whole genome shotgun (WGS) entry which is preliminary data.</text>
</comment>
<reference evidence="2" key="1">
    <citation type="submission" date="2013-09" db="EMBL/GenBank/DDBJ databases">
        <authorList>
            <person name="Zeng Z."/>
            <person name="Chen C."/>
        </authorList>
    </citation>
    <scope>NUCLEOTIDE SEQUENCE [LARGE SCALE GENOMIC DNA]</scope>
    <source>
        <strain evidence="2">DK69</strain>
    </source>
</reference>
<proteinExistence type="predicted"/>
<protein>
    <submittedName>
        <fullName evidence="1">Uncharacterized protein</fullName>
    </submittedName>
</protein>
<sequence length="138" mass="15967">MRNVFLLILIPFLYLSCSKESETETTVYELLPVSEVELPTNFKINKEYTIKIKFVQPTECHTFNKIYFEKEGSIRTIAVESTVYKHSDSDCASVQNGNMTTQDLKFNLDKPGEYTLKFWKGKNSNGVDLFLTYNILVE</sequence>
<dbReference type="EMBL" id="JRLZ01000010">
    <property type="protein sequence ID" value="KGO95398.1"/>
    <property type="molecule type" value="Genomic_DNA"/>
</dbReference>